<dbReference type="InterPro" id="IPR036514">
    <property type="entry name" value="SGNH_hydro_sf"/>
</dbReference>
<dbReference type="EMBL" id="JAYMGO010000085">
    <property type="protein sequence ID" value="KAL1246844.1"/>
    <property type="molecule type" value="Genomic_DNA"/>
</dbReference>
<keyword evidence="1" id="KW-0175">Coiled coil</keyword>
<evidence type="ECO:0008006" key="5">
    <source>
        <dbReference type="Google" id="ProtNLM"/>
    </source>
</evidence>
<dbReference type="SUPFAM" id="SSF52266">
    <property type="entry name" value="SGNH hydrolase"/>
    <property type="match status" value="1"/>
</dbReference>
<keyword evidence="4" id="KW-1185">Reference proteome</keyword>
<feature type="region of interest" description="Disordered" evidence="2">
    <location>
        <begin position="61"/>
        <end position="106"/>
    </location>
</feature>
<organism evidence="3 4">
    <name type="scientific">Cirrhinus molitorella</name>
    <name type="common">mud carp</name>
    <dbReference type="NCBI Taxonomy" id="172907"/>
    <lineage>
        <taxon>Eukaryota</taxon>
        <taxon>Metazoa</taxon>
        <taxon>Chordata</taxon>
        <taxon>Craniata</taxon>
        <taxon>Vertebrata</taxon>
        <taxon>Euteleostomi</taxon>
        <taxon>Actinopterygii</taxon>
        <taxon>Neopterygii</taxon>
        <taxon>Teleostei</taxon>
        <taxon>Ostariophysi</taxon>
        <taxon>Cypriniformes</taxon>
        <taxon>Cyprinidae</taxon>
        <taxon>Labeoninae</taxon>
        <taxon>Labeonini</taxon>
        <taxon>Cirrhinus</taxon>
    </lineage>
</organism>
<sequence>MPAGDDTFELHSVQVELEAVEKQIRQLLERQAELRAALESSRDALFPDVLHSGAGTPRTLGAAAAEDASQATDDDLSPSAAPGLRDLHPEPLRSPPRDGTRRCDRRRFHRQIPAILKDESVGAIVLHAGVNDIRLRQTEVLKRDFGSLIETVRSAAPETGIIVSGPLPTSAPIQGELPVPSTLDPKAAYADFKPDSLPLICTMNLSPDKPLLDSIFGKVQAGSILSYQHPPPTPDGVVTHKDAPQFPKVPLEGYQLKPTDCTCVPTNQEQLHLESLFVTLSQSHLIEEATASDWHSLRKERVTASNFWEVSHVSDKQRI</sequence>
<feature type="compositionally biased region" description="Basic and acidic residues" evidence="2">
    <location>
        <begin position="85"/>
        <end position="102"/>
    </location>
</feature>
<evidence type="ECO:0000256" key="1">
    <source>
        <dbReference type="SAM" id="Coils"/>
    </source>
</evidence>
<name>A0ABR3L1T4_9TELE</name>
<evidence type="ECO:0000313" key="3">
    <source>
        <dbReference type="EMBL" id="KAL1246844.1"/>
    </source>
</evidence>
<evidence type="ECO:0000256" key="2">
    <source>
        <dbReference type="SAM" id="MobiDB-lite"/>
    </source>
</evidence>
<feature type="coiled-coil region" evidence="1">
    <location>
        <begin position="10"/>
        <end position="44"/>
    </location>
</feature>
<feature type="compositionally biased region" description="Low complexity" evidence="2">
    <location>
        <begin position="62"/>
        <end position="71"/>
    </location>
</feature>
<accession>A0ABR3L1T4</accession>
<comment type="caution">
    <text evidence="3">The sequence shown here is derived from an EMBL/GenBank/DDBJ whole genome shotgun (WGS) entry which is preliminary data.</text>
</comment>
<proteinExistence type="predicted"/>
<dbReference type="Proteomes" id="UP001558613">
    <property type="component" value="Unassembled WGS sequence"/>
</dbReference>
<gene>
    <name evidence="3" type="ORF">QQF64_034785</name>
</gene>
<dbReference type="Gene3D" id="3.40.50.1110">
    <property type="entry name" value="SGNH hydrolase"/>
    <property type="match status" value="1"/>
</dbReference>
<protein>
    <recommendedName>
        <fullName evidence="5">SGNH hydrolase-type esterase domain-containing protein</fullName>
    </recommendedName>
</protein>
<reference evidence="3 4" key="1">
    <citation type="submission" date="2023-09" db="EMBL/GenBank/DDBJ databases">
        <authorList>
            <person name="Wang M."/>
        </authorList>
    </citation>
    <scope>NUCLEOTIDE SEQUENCE [LARGE SCALE GENOMIC DNA]</scope>
    <source>
        <strain evidence="3">GT-2023</strain>
        <tissue evidence="3">Liver</tissue>
    </source>
</reference>
<evidence type="ECO:0000313" key="4">
    <source>
        <dbReference type="Proteomes" id="UP001558613"/>
    </source>
</evidence>